<dbReference type="RefSeq" id="WP_174195349.1">
    <property type="nucleotide sequence ID" value="NZ_JABULH010000027.1"/>
</dbReference>
<evidence type="ECO:0000313" key="2">
    <source>
        <dbReference type="EMBL" id="NTS66873.1"/>
    </source>
</evidence>
<protein>
    <recommendedName>
        <fullName evidence="4">MAPEG family protein</fullName>
    </recommendedName>
</protein>
<dbReference type="Proteomes" id="UP000621447">
    <property type="component" value="Unassembled WGS sequence"/>
</dbReference>
<comment type="caution">
    <text evidence="2">The sequence shown here is derived from an EMBL/GenBank/DDBJ whole genome shotgun (WGS) entry which is preliminary data.</text>
</comment>
<reference evidence="2 3" key="1">
    <citation type="submission" date="2020-06" db="EMBL/GenBank/DDBJ databases">
        <title>Sphingomonas hominis sp. nov., a member of the Sphingomonas, isolated from the hair of a 22-year-old girl.</title>
        <authorList>
            <person name="Zhang D.-F."/>
            <person name="Cui X.-W."/>
        </authorList>
    </citation>
    <scope>NUCLEOTIDE SEQUENCE [LARGE SCALE GENOMIC DNA]</scope>
    <source>
        <strain evidence="2 3">HHU CXW</strain>
    </source>
</reference>
<keyword evidence="3" id="KW-1185">Reference proteome</keyword>
<gene>
    <name evidence="2" type="ORF">HRV97_17200</name>
</gene>
<organism evidence="2 3">
    <name type="scientific">Sphingomonas hominis</name>
    <dbReference type="NCBI Taxonomy" id="2741495"/>
    <lineage>
        <taxon>Bacteria</taxon>
        <taxon>Pseudomonadati</taxon>
        <taxon>Pseudomonadota</taxon>
        <taxon>Alphaproteobacteria</taxon>
        <taxon>Sphingomonadales</taxon>
        <taxon>Sphingomonadaceae</taxon>
        <taxon>Sphingomonas</taxon>
    </lineage>
</organism>
<sequence>MIKATIAAQAVANGPMTAIAAIVIGLRVIAGALALYNLWWSASGALTLMRGRIRPPEIFLSFVFWMATVTVVF</sequence>
<evidence type="ECO:0000313" key="3">
    <source>
        <dbReference type="Proteomes" id="UP000621447"/>
    </source>
</evidence>
<keyword evidence="1" id="KW-1133">Transmembrane helix</keyword>
<accession>A0ABX2JJQ0</accession>
<proteinExistence type="predicted"/>
<evidence type="ECO:0000256" key="1">
    <source>
        <dbReference type="SAM" id="Phobius"/>
    </source>
</evidence>
<dbReference type="EMBL" id="JABULH010000027">
    <property type="protein sequence ID" value="NTS66873.1"/>
    <property type="molecule type" value="Genomic_DNA"/>
</dbReference>
<feature type="transmembrane region" description="Helical" evidence="1">
    <location>
        <begin position="56"/>
        <end position="72"/>
    </location>
</feature>
<keyword evidence="1" id="KW-0812">Transmembrane</keyword>
<name>A0ABX2JJQ0_9SPHN</name>
<evidence type="ECO:0008006" key="4">
    <source>
        <dbReference type="Google" id="ProtNLM"/>
    </source>
</evidence>
<keyword evidence="1" id="KW-0472">Membrane</keyword>